<feature type="domain" description="HTH hxlR-type" evidence="5">
    <location>
        <begin position="11"/>
        <end position="108"/>
    </location>
</feature>
<protein>
    <submittedName>
        <fullName evidence="6">Helix-turn-helix transcriptional regulator</fullName>
    </submittedName>
</protein>
<dbReference type="RefSeq" id="WP_137250979.1">
    <property type="nucleotide sequence ID" value="NZ_SZQA01000043.1"/>
</dbReference>
<evidence type="ECO:0000259" key="5">
    <source>
        <dbReference type="PROSITE" id="PS51118"/>
    </source>
</evidence>
<dbReference type="OrthoDB" id="3526217at2"/>
<evidence type="ECO:0000313" key="7">
    <source>
        <dbReference type="Proteomes" id="UP000308705"/>
    </source>
</evidence>
<dbReference type="Gene3D" id="1.10.10.10">
    <property type="entry name" value="Winged helix-like DNA-binding domain superfamily/Winged helix DNA-binding domain"/>
    <property type="match status" value="1"/>
</dbReference>
<keyword evidence="2" id="KW-0238">DNA-binding</keyword>
<name>A0A4U3M5Y5_9ACTN</name>
<feature type="region of interest" description="Disordered" evidence="4">
    <location>
        <begin position="142"/>
        <end position="161"/>
    </location>
</feature>
<dbReference type="InterPro" id="IPR036390">
    <property type="entry name" value="WH_DNA-bd_sf"/>
</dbReference>
<reference evidence="6 7" key="1">
    <citation type="submission" date="2019-04" db="EMBL/GenBank/DDBJ databases">
        <title>Herbidospora sp. NEAU-GS14.nov., a novel actinomycete isolated from soil.</title>
        <authorList>
            <person name="Han L."/>
        </authorList>
    </citation>
    <scope>NUCLEOTIDE SEQUENCE [LARGE SCALE GENOMIC DNA]</scope>
    <source>
        <strain evidence="6 7">NEAU-GS14</strain>
    </source>
</reference>
<dbReference type="InterPro" id="IPR002577">
    <property type="entry name" value="HTH_HxlR"/>
</dbReference>
<dbReference type="Proteomes" id="UP000308705">
    <property type="component" value="Unassembled WGS sequence"/>
</dbReference>
<dbReference type="PROSITE" id="PS51118">
    <property type="entry name" value="HTH_HXLR"/>
    <property type="match status" value="1"/>
</dbReference>
<evidence type="ECO:0000256" key="3">
    <source>
        <dbReference type="ARBA" id="ARBA00023163"/>
    </source>
</evidence>
<evidence type="ECO:0000256" key="4">
    <source>
        <dbReference type="SAM" id="MobiDB-lite"/>
    </source>
</evidence>
<dbReference type="PANTHER" id="PTHR33204">
    <property type="entry name" value="TRANSCRIPTIONAL REGULATOR, MARR FAMILY"/>
    <property type="match status" value="1"/>
</dbReference>
<dbReference type="GO" id="GO:0003677">
    <property type="term" value="F:DNA binding"/>
    <property type="evidence" value="ECO:0007669"/>
    <property type="project" value="UniProtKB-KW"/>
</dbReference>
<dbReference type="AlphaFoldDB" id="A0A4U3M5Y5"/>
<dbReference type="InterPro" id="IPR036388">
    <property type="entry name" value="WH-like_DNA-bd_sf"/>
</dbReference>
<organism evidence="6 7">
    <name type="scientific">Herbidospora galbida</name>
    <dbReference type="NCBI Taxonomy" id="2575442"/>
    <lineage>
        <taxon>Bacteria</taxon>
        <taxon>Bacillati</taxon>
        <taxon>Actinomycetota</taxon>
        <taxon>Actinomycetes</taxon>
        <taxon>Streptosporangiales</taxon>
        <taxon>Streptosporangiaceae</taxon>
        <taxon>Herbidospora</taxon>
    </lineage>
</organism>
<proteinExistence type="predicted"/>
<keyword evidence="3" id="KW-0804">Transcription</keyword>
<dbReference type="SUPFAM" id="SSF46785">
    <property type="entry name" value="Winged helix' DNA-binding domain"/>
    <property type="match status" value="1"/>
</dbReference>
<evidence type="ECO:0000313" key="6">
    <source>
        <dbReference type="EMBL" id="TKK83662.1"/>
    </source>
</evidence>
<dbReference type="Pfam" id="PF01638">
    <property type="entry name" value="HxlR"/>
    <property type="match status" value="1"/>
</dbReference>
<dbReference type="EMBL" id="SZQA01000043">
    <property type="protein sequence ID" value="TKK83662.1"/>
    <property type="molecule type" value="Genomic_DNA"/>
</dbReference>
<keyword evidence="1" id="KW-0805">Transcription regulation</keyword>
<keyword evidence="7" id="KW-1185">Reference proteome</keyword>
<sequence length="161" mass="17748">MLPRTYEGQVCSIARTLEVVGERWTLLIVRDALRGTRRFEDFRADLGIAHNILSDRLGKLCEAGVLERRLYQTRPDRYEYHVTPAGLDLWPVIMSLLLWGDRHRSPDGPPLLVRHRGCGGSLQPGLTCGRCGRSLGPHDCDMEPGPGAQPAGARVSPASPA</sequence>
<gene>
    <name evidence="6" type="ORF">FDA94_32955</name>
</gene>
<comment type="caution">
    <text evidence="6">The sequence shown here is derived from an EMBL/GenBank/DDBJ whole genome shotgun (WGS) entry which is preliminary data.</text>
</comment>
<evidence type="ECO:0000256" key="1">
    <source>
        <dbReference type="ARBA" id="ARBA00023015"/>
    </source>
</evidence>
<evidence type="ECO:0000256" key="2">
    <source>
        <dbReference type="ARBA" id="ARBA00023125"/>
    </source>
</evidence>
<accession>A0A4U3M5Y5</accession>
<dbReference type="PANTHER" id="PTHR33204:SF18">
    <property type="entry name" value="TRANSCRIPTIONAL REGULATORY PROTEIN"/>
    <property type="match status" value="1"/>
</dbReference>